<proteinExistence type="predicted"/>
<feature type="non-terminal residue" evidence="2">
    <location>
        <position position="1"/>
    </location>
</feature>
<protein>
    <submittedName>
        <fullName evidence="2">Uncharacterized protein</fullName>
    </submittedName>
</protein>
<name>A0A9P5X492_9AGAR</name>
<evidence type="ECO:0000313" key="2">
    <source>
        <dbReference type="EMBL" id="KAF9444304.1"/>
    </source>
</evidence>
<organism evidence="2 3">
    <name type="scientific">Macrolepiota fuliginosa MF-IS2</name>
    <dbReference type="NCBI Taxonomy" id="1400762"/>
    <lineage>
        <taxon>Eukaryota</taxon>
        <taxon>Fungi</taxon>
        <taxon>Dikarya</taxon>
        <taxon>Basidiomycota</taxon>
        <taxon>Agaricomycotina</taxon>
        <taxon>Agaricomycetes</taxon>
        <taxon>Agaricomycetidae</taxon>
        <taxon>Agaricales</taxon>
        <taxon>Agaricineae</taxon>
        <taxon>Agaricaceae</taxon>
        <taxon>Macrolepiota</taxon>
    </lineage>
</organism>
<feature type="region of interest" description="Disordered" evidence="1">
    <location>
        <begin position="41"/>
        <end position="66"/>
    </location>
</feature>
<dbReference type="Pfam" id="PF14223">
    <property type="entry name" value="Retrotran_gag_2"/>
    <property type="match status" value="1"/>
</dbReference>
<sequence length="158" mass="17466">LNDVLPAAVPRLDMSGGNWVIFLLCFQMVIQGKGLWGHFNGTTTATPATGPDPTPPAPPTPTTLTTPPITQEMVDTWERDESIAHSLLAQCLPDSTLIIVAPYDTVKLMWDVIVREYMYKSAFSQAQLCCEFMTSWCPDKGNVWAFLGKLHARKAELV</sequence>
<keyword evidence="3" id="KW-1185">Reference proteome</keyword>
<dbReference type="AlphaFoldDB" id="A0A9P5X492"/>
<dbReference type="EMBL" id="MU151387">
    <property type="protein sequence ID" value="KAF9444304.1"/>
    <property type="molecule type" value="Genomic_DNA"/>
</dbReference>
<dbReference type="OrthoDB" id="3263038at2759"/>
<reference evidence="2" key="1">
    <citation type="submission" date="2020-11" db="EMBL/GenBank/DDBJ databases">
        <authorList>
            <consortium name="DOE Joint Genome Institute"/>
            <person name="Ahrendt S."/>
            <person name="Riley R."/>
            <person name="Andreopoulos W."/>
            <person name="Labutti K."/>
            <person name="Pangilinan J."/>
            <person name="Ruiz-Duenas F.J."/>
            <person name="Barrasa J.M."/>
            <person name="Sanchez-Garcia M."/>
            <person name="Camarero S."/>
            <person name="Miyauchi S."/>
            <person name="Serrano A."/>
            <person name="Linde D."/>
            <person name="Babiker R."/>
            <person name="Drula E."/>
            <person name="Ayuso-Fernandez I."/>
            <person name="Pacheco R."/>
            <person name="Padilla G."/>
            <person name="Ferreira P."/>
            <person name="Barriuso J."/>
            <person name="Kellner H."/>
            <person name="Castanera R."/>
            <person name="Alfaro M."/>
            <person name="Ramirez L."/>
            <person name="Pisabarro A.G."/>
            <person name="Kuo A."/>
            <person name="Tritt A."/>
            <person name="Lipzen A."/>
            <person name="He G."/>
            <person name="Yan M."/>
            <person name="Ng V."/>
            <person name="Cullen D."/>
            <person name="Martin F."/>
            <person name="Rosso M.-N."/>
            <person name="Henrissat B."/>
            <person name="Hibbett D."/>
            <person name="Martinez A.T."/>
            <person name="Grigoriev I.V."/>
        </authorList>
    </citation>
    <scope>NUCLEOTIDE SEQUENCE</scope>
    <source>
        <strain evidence="2">MF-IS2</strain>
    </source>
</reference>
<dbReference type="Proteomes" id="UP000807342">
    <property type="component" value="Unassembled WGS sequence"/>
</dbReference>
<accession>A0A9P5X492</accession>
<feature type="compositionally biased region" description="Pro residues" evidence="1">
    <location>
        <begin position="50"/>
        <end position="61"/>
    </location>
</feature>
<comment type="caution">
    <text evidence="2">The sequence shown here is derived from an EMBL/GenBank/DDBJ whole genome shotgun (WGS) entry which is preliminary data.</text>
</comment>
<evidence type="ECO:0000256" key="1">
    <source>
        <dbReference type="SAM" id="MobiDB-lite"/>
    </source>
</evidence>
<gene>
    <name evidence="2" type="ORF">P691DRAFT_627431</name>
</gene>
<feature type="non-terminal residue" evidence="2">
    <location>
        <position position="158"/>
    </location>
</feature>
<evidence type="ECO:0000313" key="3">
    <source>
        <dbReference type="Proteomes" id="UP000807342"/>
    </source>
</evidence>